<accession>A0ABP7HDZ6</accession>
<reference evidence="3" key="1">
    <citation type="journal article" date="2019" name="Int. J. Syst. Evol. Microbiol.">
        <title>The Global Catalogue of Microorganisms (GCM) 10K type strain sequencing project: providing services to taxonomists for standard genome sequencing and annotation.</title>
        <authorList>
            <consortium name="The Broad Institute Genomics Platform"/>
            <consortium name="The Broad Institute Genome Sequencing Center for Infectious Disease"/>
            <person name="Wu L."/>
            <person name="Ma J."/>
        </authorList>
    </citation>
    <scope>NUCLEOTIDE SEQUENCE [LARGE SCALE GENOMIC DNA]</scope>
    <source>
        <strain evidence="3">JCM 17525</strain>
    </source>
</reference>
<proteinExistence type="predicted"/>
<evidence type="ECO:0000313" key="3">
    <source>
        <dbReference type="Proteomes" id="UP001501456"/>
    </source>
</evidence>
<comment type="caution">
    <text evidence="2">The sequence shown here is derived from an EMBL/GenBank/DDBJ whole genome shotgun (WGS) entry which is preliminary data.</text>
</comment>
<feature type="region of interest" description="Disordered" evidence="1">
    <location>
        <begin position="47"/>
        <end position="105"/>
    </location>
</feature>
<dbReference type="Proteomes" id="UP001501456">
    <property type="component" value="Unassembled WGS sequence"/>
</dbReference>
<dbReference type="RefSeq" id="WP_344731001.1">
    <property type="nucleotide sequence ID" value="NZ_BAABBI010000006.1"/>
</dbReference>
<gene>
    <name evidence="2" type="ORF">GCM10022271_25530</name>
</gene>
<dbReference type="EMBL" id="BAABBI010000006">
    <property type="protein sequence ID" value="GAA3792040.1"/>
    <property type="molecule type" value="Genomic_DNA"/>
</dbReference>
<sequence length="356" mass="39263">MTEINSGFTEDIFSRVVYEDECTKLDFEPNTCSSGAHEYGDNSCTYLDPENNDGTPAAPGGTYTTTLKPCDMPTGDVTPDTSNPSNQGPHGSVGNGGNTSSPTTCAGSRKCVPVGTGPILTQEQIDQKNCDELNRIGNSAYAASAFITLNNNLNQNTETGFSLDIRPNFPYFAPIPKQLISDSEVSAGQNPYSFAYLHNHFIGKFEMFGHGDIHTLFRYANNFNPSLLPNYQFDNSLFVVFMTVRDNTYAIKIEDIDKLATIQQYFVDERAKIDFANDLEDVFKDANRDANGNRRSNPADADQEELAKAFLKFVNETNDFGIALYKANTDDVLSQNAIWQKLSLDENGDLTPTNCN</sequence>
<name>A0ABP7HDZ6_9FLAO</name>
<protein>
    <submittedName>
        <fullName evidence="2">Uncharacterized protein</fullName>
    </submittedName>
</protein>
<evidence type="ECO:0000256" key="1">
    <source>
        <dbReference type="SAM" id="MobiDB-lite"/>
    </source>
</evidence>
<evidence type="ECO:0000313" key="2">
    <source>
        <dbReference type="EMBL" id="GAA3792040.1"/>
    </source>
</evidence>
<organism evidence="2 3">
    <name type="scientific">Corallibacter vietnamensis</name>
    <dbReference type="NCBI Taxonomy" id="904130"/>
    <lineage>
        <taxon>Bacteria</taxon>
        <taxon>Pseudomonadati</taxon>
        <taxon>Bacteroidota</taxon>
        <taxon>Flavobacteriia</taxon>
        <taxon>Flavobacteriales</taxon>
        <taxon>Flavobacteriaceae</taxon>
        <taxon>Corallibacter</taxon>
    </lineage>
</organism>
<feature type="compositionally biased region" description="Low complexity" evidence="1">
    <location>
        <begin position="54"/>
        <end position="66"/>
    </location>
</feature>
<keyword evidence="3" id="KW-1185">Reference proteome</keyword>
<feature type="compositionally biased region" description="Polar residues" evidence="1">
    <location>
        <begin position="79"/>
        <end position="89"/>
    </location>
</feature>